<evidence type="ECO:0000313" key="6">
    <source>
        <dbReference type="Proteomes" id="UP000094243"/>
    </source>
</evidence>
<dbReference type="Gene3D" id="3.40.47.10">
    <property type="match status" value="2"/>
</dbReference>
<protein>
    <submittedName>
        <fullName evidence="5">3-oxoacyl-ACP synthase</fullName>
    </submittedName>
</protein>
<sequence>MGTIVDDIVVVRGGWRRRRSALRLADAAAKACLHRAGRDPHDVDLLVNAGIYRDRNLGEPALAAMIQDDIGANPEEPHSGGHGTFSFDVANGTCGVMTALQVVSGFLKSHTVDNAVIVTSDADPGGGSTDRFPYSPVGAAMSCTWSDGRDGLGQVHWLHRPDDAATLSATVGYLERHNVLRIHESAALDERFADAGADIARRCLREESLDISDVGMVIAAPARRAYRTALAERLGIPERAVVVADDENTHTASLAAAFAKGAEQLAGGGCVLLVAAAAGITAAAALYRKPV</sequence>
<dbReference type="PANTHER" id="PTHR34069">
    <property type="entry name" value="3-OXOACYL-[ACYL-CARRIER-PROTEIN] SYNTHASE 3"/>
    <property type="match status" value="1"/>
</dbReference>
<keyword evidence="1" id="KW-0808">Transferase</keyword>
<dbReference type="GO" id="GO:0044550">
    <property type="term" value="P:secondary metabolite biosynthetic process"/>
    <property type="evidence" value="ECO:0007669"/>
    <property type="project" value="TreeGrafter"/>
</dbReference>
<dbReference type="InterPro" id="IPR013747">
    <property type="entry name" value="ACP_syn_III_C"/>
</dbReference>
<comment type="caution">
    <text evidence="5">The sequence shown here is derived from an EMBL/GenBank/DDBJ whole genome shotgun (WGS) entry which is preliminary data.</text>
</comment>
<dbReference type="RefSeq" id="WP_069406665.1">
    <property type="nucleotide sequence ID" value="NZ_MIGZ01000123.1"/>
</dbReference>
<dbReference type="Pfam" id="PF08541">
    <property type="entry name" value="ACP_syn_III_C"/>
    <property type="match status" value="1"/>
</dbReference>
<reference evidence="6" key="1">
    <citation type="submission" date="2016-09" db="EMBL/GenBank/DDBJ databases">
        <authorList>
            <person name="Greninger A.L."/>
            <person name="Jerome K.R."/>
            <person name="Mcnair B."/>
            <person name="Wallis C."/>
            <person name="Fang F."/>
        </authorList>
    </citation>
    <scope>NUCLEOTIDE SEQUENCE [LARGE SCALE GENOMIC DNA]</scope>
    <source>
        <strain evidence="6">M7</strain>
    </source>
</reference>
<organism evidence="5 6">
    <name type="scientific">Mycolicibacterium holsaticum</name>
    <dbReference type="NCBI Taxonomy" id="152142"/>
    <lineage>
        <taxon>Bacteria</taxon>
        <taxon>Bacillati</taxon>
        <taxon>Actinomycetota</taxon>
        <taxon>Actinomycetes</taxon>
        <taxon>Mycobacteriales</taxon>
        <taxon>Mycobacteriaceae</taxon>
        <taxon>Mycolicibacterium</taxon>
    </lineage>
</organism>
<evidence type="ECO:0000259" key="4">
    <source>
        <dbReference type="Pfam" id="PF08541"/>
    </source>
</evidence>
<dbReference type="Proteomes" id="UP000094243">
    <property type="component" value="Unassembled WGS sequence"/>
</dbReference>
<evidence type="ECO:0000256" key="3">
    <source>
        <dbReference type="SAM" id="Phobius"/>
    </source>
</evidence>
<dbReference type="AlphaFoldDB" id="A0A1E3RCS6"/>
<dbReference type="InterPro" id="IPR016039">
    <property type="entry name" value="Thiolase-like"/>
</dbReference>
<dbReference type="OrthoDB" id="6195581at2"/>
<keyword evidence="3" id="KW-0472">Membrane</keyword>
<keyword evidence="2" id="KW-0012">Acyltransferase</keyword>
<evidence type="ECO:0000313" key="5">
    <source>
        <dbReference type="EMBL" id="ODQ87591.1"/>
    </source>
</evidence>
<keyword evidence="3" id="KW-1133">Transmembrane helix</keyword>
<proteinExistence type="predicted"/>
<name>A0A1E3RCS6_9MYCO</name>
<dbReference type="SUPFAM" id="SSF53901">
    <property type="entry name" value="Thiolase-like"/>
    <property type="match status" value="1"/>
</dbReference>
<feature type="transmembrane region" description="Helical" evidence="3">
    <location>
        <begin position="265"/>
        <end position="287"/>
    </location>
</feature>
<dbReference type="GO" id="GO:0016746">
    <property type="term" value="F:acyltransferase activity"/>
    <property type="evidence" value="ECO:0007669"/>
    <property type="project" value="UniProtKB-KW"/>
</dbReference>
<dbReference type="PANTHER" id="PTHR34069:SF3">
    <property type="entry name" value="ACYL-COA:ACYL-COA ALKYLTRANSFERASE"/>
    <property type="match status" value="1"/>
</dbReference>
<evidence type="ECO:0000256" key="1">
    <source>
        <dbReference type="ARBA" id="ARBA00022679"/>
    </source>
</evidence>
<evidence type="ECO:0000256" key="2">
    <source>
        <dbReference type="ARBA" id="ARBA00023315"/>
    </source>
</evidence>
<dbReference type="EMBL" id="MIGZ01000123">
    <property type="protein sequence ID" value="ODQ87591.1"/>
    <property type="molecule type" value="Genomic_DNA"/>
</dbReference>
<accession>A0A1E3RCS6</accession>
<feature type="domain" description="Beta-ketoacyl-[acyl-carrier-protein] synthase III C-terminal" evidence="4">
    <location>
        <begin position="204"/>
        <end position="288"/>
    </location>
</feature>
<gene>
    <name evidence="5" type="ORF">BHQ17_18920</name>
</gene>
<keyword evidence="3" id="KW-0812">Transmembrane</keyword>
<keyword evidence="6" id="KW-1185">Reference proteome</keyword>